<protein>
    <submittedName>
        <fullName evidence="2">Uncharacterized protein</fullName>
    </submittedName>
</protein>
<evidence type="ECO:0000313" key="2">
    <source>
        <dbReference type="EMBL" id="ELK29040.1"/>
    </source>
</evidence>
<name>L5LSP0_MYODS</name>
<dbReference type="Proteomes" id="UP000010556">
    <property type="component" value="Unassembled WGS sequence"/>
</dbReference>
<dbReference type="EMBL" id="KB108524">
    <property type="protein sequence ID" value="ELK29040.1"/>
    <property type="molecule type" value="Genomic_DNA"/>
</dbReference>
<reference evidence="3" key="1">
    <citation type="journal article" date="2013" name="Science">
        <title>Comparative analysis of bat genomes provides insight into the evolution of flight and immunity.</title>
        <authorList>
            <person name="Zhang G."/>
            <person name="Cowled C."/>
            <person name="Shi Z."/>
            <person name="Huang Z."/>
            <person name="Bishop-Lilly K.A."/>
            <person name="Fang X."/>
            <person name="Wynne J.W."/>
            <person name="Xiong Z."/>
            <person name="Baker M.L."/>
            <person name="Zhao W."/>
            <person name="Tachedjian M."/>
            <person name="Zhu Y."/>
            <person name="Zhou P."/>
            <person name="Jiang X."/>
            <person name="Ng J."/>
            <person name="Yang L."/>
            <person name="Wu L."/>
            <person name="Xiao J."/>
            <person name="Feng Y."/>
            <person name="Chen Y."/>
            <person name="Sun X."/>
            <person name="Zhang Y."/>
            <person name="Marsh G.A."/>
            <person name="Crameri G."/>
            <person name="Broder C.C."/>
            <person name="Frey K.G."/>
            <person name="Wang L.F."/>
            <person name="Wang J."/>
        </authorList>
    </citation>
    <scope>NUCLEOTIDE SEQUENCE [LARGE SCALE GENOMIC DNA]</scope>
</reference>
<gene>
    <name evidence="2" type="ORF">MDA_GLEAN10004225</name>
</gene>
<organism evidence="2 3">
    <name type="scientific">Myotis davidii</name>
    <name type="common">David's myotis</name>
    <dbReference type="NCBI Taxonomy" id="225400"/>
    <lineage>
        <taxon>Eukaryota</taxon>
        <taxon>Metazoa</taxon>
        <taxon>Chordata</taxon>
        <taxon>Craniata</taxon>
        <taxon>Vertebrata</taxon>
        <taxon>Euteleostomi</taxon>
        <taxon>Mammalia</taxon>
        <taxon>Eutheria</taxon>
        <taxon>Laurasiatheria</taxon>
        <taxon>Chiroptera</taxon>
        <taxon>Yangochiroptera</taxon>
        <taxon>Vespertilionidae</taxon>
        <taxon>Myotis</taxon>
    </lineage>
</organism>
<proteinExistence type="predicted"/>
<dbReference type="AlphaFoldDB" id="L5LSP0"/>
<evidence type="ECO:0000256" key="1">
    <source>
        <dbReference type="SAM" id="MobiDB-lite"/>
    </source>
</evidence>
<feature type="region of interest" description="Disordered" evidence="1">
    <location>
        <begin position="65"/>
        <end position="103"/>
    </location>
</feature>
<accession>L5LSP0</accession>
<sequence>MLRRLRFWLERTERPGDFGEGLGRNQQSNAVCRSCRPLPLILAPLRLLRSSRSVSLDRERLAPPPQLLPAVSPVSSTRSEEGWGGRDVIGPPERLGKGSGMVPEANFQEAGNAVGIVRKVLVRWCRWTTEGD</sequence>
<evidence type="ECO:0000313" key="3">
    <source>
        <dbReference type="Proteomes" id="UP000010556"/>
    </source>
</evidence>
<keyword evidence="3" id="KW-1185">Reference proteome</keyword>